<dbReference type="EMBL" id="LUTY01002168">
    <property type="protein sequence ID" value="OAD20707.1"/>
    <property type="molecule type" value="Genomic_DNA"/>
</dbReference>
<protein>
    <submittedName>
        <fullName evidence="1">Uncharacterized protein</fullName>
    </submittedName>
</protein>
<dbReference type="Proteomes" id="UP000076962">
    <property type="component" value="Unassembled WGS sequence"/>
</dbReference>
<accession>A0A176RYD3</accession>
<comment type="caution">
    <text evidence="1">The sequence shown here is derived from an EMBL/GenBank/DDBJ whole genome shotgun (WGS) entry which is preliminary data.</text>
</comment>
<organism evidence="1 2">
    <name type="scientific">Candidatus Thiomargarita nelsonii</name>
    <dbReference type="NCBI Taxonomy" id="1003181"/>
    <lineage>
        <taxon>Bacteria</taxon>
        <taxon>Pseudomonadati</taxon>
        <taxon>Pseudomonadota</taxon>
        <taxon>Gammaproteobacteria</taxon>
        <taxon>Thiotrichales</taxon>
        <taxon>Thiotrichaceae</taxon>
        <taxon>Thiomargarita</taxon>
    </lineage>
</organism>
<reference evidence="1 2" key="1">
    <citation type="submission" date="2016-05" db="EMBL/GenBank/DDBJ databases">
        <title>Single-cell genome of chain-forming Candidatus Thiomargarita nelsonii and comparison to other large sulfur-oxidizing bacteria.</title>
        <authorList>
            <person name="Winkel M."/>
            <person name="Salman V."/>
            <person name="Woyke T."/>
            <person name="Schulz-Vogt H."/>
            <person name="Richter M."/>
            <person name="Flood B."/>
            <person name="Bailey J."/>
            <person name="Amann R."/>
            <person name="Mussmann M."/>
        </authorList>
    </citation>
    <scope>NUCLEOTIDE SEQUENCE [LARGE SCALE GENOMIC DNA]</scope>
    <source>
        <strain evidence="1 2">THI036</strain>
    </source>
</reference>
<dbReference type="AlphaFoldDB" id="A0A176RYD3"/>
<keyword evidence="2" id="KW-1185">Reference proteome</keyword>
<proteinExistence type="predicted"/>
<name>A0A176RYD3_9GAMM</name>
<sequence>MVVQSGLCSLSQAIRAGEEAVKWLLSKLSHDILLKFINESGMFPHSWLLDRTRSIKLKFPSSAGIEPLS</sequence>
<evidence type="ECO:0000313" key="1">
    <source>
        <dbReference type="EMBL" id="OAD20707.1"/>
    </source>
</evidence>
<evidence type="ECO:0000313" key="2">
    <source>
        <dbReference type="Proteomes" id="UP000076962"/>
    </source>
</evidence>
<gene>
    <name evidence="1" type="ORF">THIOM_003570</name>
</gene>